<dbReference type="EMBL" id="BRXU01000007">
    <property type="protein sequence ID" value="GLC52982.1"/>
    <property type="molecule type" value="Genomic_DNA"/>
</dbReference>
<name>A0A9W6BIU7_9CHLO</name>
<dbReference type="Proteomes" id="UP001165080">
    <property type="component" value="Unassembled WGS sequence"/>
</dbReference>
<dbReference type="AlphaFoldDB" id="A0A9W6BIU7"/>
<dbReference type="PROSITE" id="PS51154">
    <property type="entry name" value="MACRO"/>
    <property type="match status" value="1"/>
</dbReference>
<dbReference type="PROSITE" id="PS51257">
    <property type="entry name" value="PROKAR_LIPOPROTEIN"/>
    <property type="match status" value="1"/>
</dbReference>
<evidence type="ECO:0000313" key="3">
    <source>
        <dbReference type="Proteomes" id="UP001165080"/>
    </source>
</evidence>
<feature type="domain" description="Macro" evidence="1">
    <location>
        <begin position="42"/>
        <end position="229"/>
    </location>
</feature>
<accession>A0A9W6BIU7</accession>
<evidence type="ECO:0000259" key="1">
    <source>
        <dbReference type="PROSITE" id="PS51154"/>
    </source>
</evidence>
<gene>
    <name evidence="2" type="primary">PLEST002394</name>
    <name evidence="2" type="ORF">PLESTB_000695300</name>
</gene>
<dbReference type="CDD" id="cd02908">
    <property type="entry name" value="Macro_OAADPr_deacetylase"/>
    <property type="match status" value="1"/>
</dbReference>
<dbReference type="PANTHER" id="PTHR11106">
    <property type="entry name" value="GANGLIOSIDE INDUCED DIFFERENTIATION ASSOCIATED PROTEIN 2-RELATED"/>
    <property type="match status" value="1"/>
</dbReference>
<sequence length="250" mass="26247">MLSQVGRASFVARRQHNYCQTILMLACCVGSASRSSAAKDMTSGRVFPLRHGAQLVIKQGDITQEDVDAIVNAANERMLGGGGVDGAIHRAAGPDLVRACAEVPEVRRGVRCPTGEARITPGFRLPARHVIHTVGPIYENARESAPLLAAAYRSSMQLALDKGLRSVSFPGISTGVFGYPFDEAAQVALAAVDEALEAGGEGGSVKEVRFVLFNQPLYDVFVETAEERAARAGGDGAAAKAGPDPNASEL</sequence>
<dbReference type="NCBIfam" id="NF001664">
    <property type="entry name" value="PRK00431.1-6"/>
    <property type="match status" value="1"/>
</dbReference>
<reference evidence="2 3" key="1">
    <citation type="journal article" date="2023" name="Commun. Biol.">
        <title>Reorganization of the ancestral sex-determining regions during the evolution of trioecy in Pleodorina starrii.</title>
        <authorList>
            <person name="Takahashi K."/>
            <person name="Suzuki S."/>
            <person name="Kawai-Toyooka H."/>
            <person name="Yamamoto K."/>
            <person name="Hamaji T."/>
            <person name="Ootsuki R."/>
            <person name="Yamaguchi H."/>
            <person name="Kawachi M."/>
            <person name="Higashiyama T."/>
            <person name="Nozaki H."/>
        </authorList>
    </citation>
    <scope>NUCLEOTIDE SEQUENCE [LARGE SCALE GENOMIC DNA]</scope>
    <source>
        <strain evidence="2 3">NIES-4479</strain>
    </source>
</reference>
<evidence type="ECO:0000313" key="2">
    <source>
        <dbReference type="EMBL" id="GLC52982.1"/>
    </source>
</evidence>
<dbReference type="Gene3D" id="3.40.220.10">
    <property type="entry name" value="Leucine Aminopeptidase, subunit E, domain 1"/>
    <property type="match status" value="1"/>
</dbReference>
<organism evidence="2 3">
    <name type="scientific">Pleodorina starrii</name>
    <dbReference type="NCBI Taxonomy" id="330485"/>
    <lineage>
        <taxon>Eukaryota</taxon>
        <taxon>Viridiplantae</taxon>
        <taxon>Chlorophyta</taxon>
        <taxon>core chlorophytes</taxon>
        <taxon>Chlorophyceae</taxon>
        <taxon>CS clade</taxon>
        <taxon>Chlamydomonadales</taxon>
        <taxon>Volvocaceae</taxon>
        <taxon>Pleodorina</taxon>
    </lineage>
</organism>
<dbReference type="SMART" id="SM00506">
    <property type="entry name" value="A1pp"/>
    <property type="match status" value="1"/>
</dbReference>
<dbReference type="SUPFAM" id="SSF52949">
    <property type="entry name" value="Macro domain-like"/>
    <property type="match status" value="1"/>
</dbReference>
<dbReference type="PANTHER" id="PTHR11106:SF27">
    <property type="entry name" value="MACRO DOMAIN-CONTAINING PROTEIN"/>
    <property type="match status" value="1"/>
</dbReference>
<proteinExistence type="predicted"/>
<protein>
    <recommendedName>
        <fullName evidence="1">Macro domain-containing protein</fullName>
    </recommendedName>
</protein>
<comment type="caution">
    <text evidence="2">The sequence shown here is derived from an EMBL/GenBank/DDBJ whole genome shotgun (WGS) entry which is preliminary data.</text>
</comment>
<dbReference type="Pfam" id="PF01661">
    <property type="entry name" value="Macro"/>
    <property type="match status" value="1"/>
</dbReference>
<dbReference type="InterPro" id="IPR043472">
    <property type="entry name" value="Macro_dom-like"/>
</dbReference>
<dbReference type="OrthoDB" id="6133115at2759"/>
<keyword evidence="3" id="KW-1185">Reference proteome</keyword>
<dbReference type="InterPro" id="IPR002589">
    <property type="entry name" value="Macro_dom"/>
</dbReference>